<dbReference type="Gene3D" id="3.90.1010.20">
    <property type="match status" value="1"/>
</dbReference>
<reference evidence="3 4" key="1">
    <citation type="submission" date="2016-11" db="EMBL/GenBank/DDBJ databases">
        <authorList>
            <person name="Jaros S."/>
            <person name="Januszkiewicz K."/>
            <person name="Wedrychowicz H."/>
        </authorList>
    </citation>
    <scope>NUCLEOTIDE SEQUENCE [LARGE SCALE GENOMIC DNA]</scope>
    <source>
        <strain evidence="3 4">DSM 10502</strain>
    </source>
</reference>
<name>A0A1M4ZL51_9FIRM</name>
<dbReference type="OrthoDB" id="90011at2"/>
<proteinExistence type="predicted"/>
<dbReference type="PROSITE" id="PS51257">
    <property type="entry name" value="PROKAR_LIPOPROTEIN"/>
    <property type="match status" value="1"/>
</dbReference>
<dbReference type="Pfam" id="PF04205">
    <property type="entry name" value="FMN_bind"/>
    <property type="match status" value="1"/>
</dbReference>
<dbReference type="RefSeq" id="WP_072936178.1">
    <property type="nucleotide sequence ID" value="NZ_FQUG01000008.1"/>
</dbReference>
<dbReference type="AlphaFoldDB" id="A0A1M4ZL51"/>
<dbReference type="SMART" id="SM00900">
    <property type="entry name" value="FMN_bind"/>
    <property type="match status" value="1"/>
</dbReference>
<gene>
    <name evidence="3" type="ORF">SAMN02745190_02059</name>
</gene>
<keyword evidence="3" id="KW-0449">Lipoprotein</keyword>
<protein>
    <submittedName>
        <fullName evidence="3">Major membrane immunogen, membrane-anchored lipoprotein</fullName>
    </submittedName>
</protein>
<evidence type="ECO:0000313" key="4">
    <source>
        <dbReference type="Proteomes" id="UP000184404"/>
    </source>
</evidence>
<feature type="domain" description="FMN-binding" evidence="2">
    <location>
        <begin position="58"/>
        <end position="154"/>
    </location>
</feature>
<evidence type="ECO:0000313" key="3">
    <source>
        <dbReference type="EMBL" id="SHF18698.1"/>
    </source>
</evidence>
<dbReference type="STRING" id="1123243.SAMN02745190_02059"/>
<keyword evidence="4" id="KW-1185">Reference proteome</keyword>
<dbReference type="GO" id="GO:0010181">
    <property type="term" value="F:FMN binding"/>
    <property type="evidence" value="ECO:0007669"/>
    <property type="project" value="InterPro"/>
</dbReference>
<sequence>MKKMLTAAAALAVAVAVSGCGGDTASPKQEQKQAANAADDLSAAKDGTYSAVSRKDEMGSGRITIVIKDHKIKAAQFDGLNPDGVVKDETYGMSDGEIKNEGKYKKAQLAVKAHKDFADQLVERQKLSEVDAIAGATVSYNQFVEAAQDAIEQSKK</sequence>
<evidence type="ECO:0000256" key="1">
    <source>
        <dbReference type="SAM" id="MobiDB-lite"/>
    </source>
</evidence>
<accession>A0A1M4ZL51</accession>
<dbReference type="GO" id="GO:0016020">
    <property type="term" value="C:membrane"/>
    <property type="evidence" value="ECO:0007669"/>
    <property type="project" value="InterPro"/>
</dbReference>
<organism evidence="3 4">
    <name type="scientific">Schwartzia succinivorans DSM 10502</name>
    <dbReference type="NCBI Taxonomy" id="1123243"/>
    <lineage>
        <taxon>Bacteria</taxon>
        <taxon>Bacillati</taxon>
        <taxon>Bacillota</taxon>
        <taxon>Negativicutes</taxon>
        <taxon>Selenomonadales</taxon>
        <taxon>Selenomonadaceae</taxon>
        <taxon>Schwartzia</taxon>
    </lineage>
</organism>
<feature type="region of interest" description="Disordered" evidence="1">
    <location>
        <begin position="20"/>
        <end position="40"/>
    </location>
</feature>
<dbReference type="Proteomes" id="UP000184404">
    <property type="component" value="Unassembled WGS sequence"/>
</dbReference>
<dbReference type="EMBL" id="FQUG01000008">
    <property type="protein sequence ID" value="SHF18698.1"/>
    <property type="molecule type" value="Genomic_DNA"/>
</dbReference>
<dbReference type="InterPro" id="IPR007329">
    <property type="entry name" value="FMN-bd"/>
</dbReference>
<evidence type="ECO:0000259" key="2">
    <source>
        <dbReference type="SMART" id="SM00900"/>
    </source>
</evidence>